<dbReference type="PANTHER" id="PTHR34606">
    <property type="entry name" value="BON DOMAIN-CONTAINING PROTEIN"/>
    <property type="match status" value="1"/>
</dbReference>
<dbReference type="PANTHER" id="PTHR34606:SF4">
    <property type="entry name" value="OUTER MEMBRANE LIPOPROTEIN DOLP"/>
    <property type="match status" value="1"/>
</dbReference>
<sequence length="223" mass="23982">MKSDRQLRQDVMDELEWDPSINDTEIGVEVKDGVVTLGGHLGSYAEKYAAEHAALRVAGVKGVAVELDVRLSGTSERTDAEIVCASEFALEWNVLVPPGRVHVMVEDGWVTLSGELERDYQRVAAGKAIRNLMGVTGVSNQITVKPAVLPSDVKVKIEAALQRRAHIETQRLTVVVNGDQVTLAGPVRSWSERYAALQAAAAASGVTRVIDKMVIAEVGAWGG</sequence>
<keyword evidence="1" id="KW-0732">Signal</keyword>
<dbReference type="PROSITE" id="PS50914">
    <property type="entry name" value="BON"/>
    <property type="match status" value="3"/>
</dbReference>
<dbReference type="InterPro" id="IPR007055">
    <property type="entry name" value="BON_dom"/>
</dbReference>
<protein>
    <submittedName>
        <fullName evidence="3">BON domain-containing protein</fullName>
    </submittedName>
</protein>
<keyword evidence="4" id="KW-1185">Reference proteome</keyword>
<feature type="domain" description="BON" evidence="2">
    <location>
        <begin position="149"/>
        <end position="217"/>
    </location>
</feature>
<dbReference type="InterPro" id="IPR051686">
    <property type="entry name" value="Lipoprotein_DolP"/>
</dbReference>
<evidence type="ECO:0000313" key="4">
    <source>
        <dbReference type="Proteomes" id="UP001495910"/>
    </source>
</evidence>
<evidence type="ECO:0000313" key="3">
    <source>
        <dbReference type="EMBL" id="MEM4990041.1"/>
    </source>
</evidence>
<name>A0ABU9Q1A2_9BURK</name>
<reference evidence="3 4" key="1">
    <citation type="submission" date="2024-02" db="EMBL/GenBank/DDBJ databases">
        <title>Draft genome sequence of Collimonas sp. strain H4R21, an effective mineral-weathering bacterial strain isolated from the beech rhizosphere.</title>
        <authorList>
            <person name="Morin E."/>
            <person name="Uroz S."/>
            <person name="Leveau J.H.J."/>
            <person name="Kumar R."/>
            <person name="Rey M.W."/>
            <person name="Pham J."/>
        </authorList>
    </citation>
    <scope>NUCLEOTIDE SEQUENCE [LARGE SCALE GENOMIC DNA]</scope>
    <source>
        <strain evidence="3 4">H4R21</strain>
    </source>
</reference>
<comment type="caution">
    <text evidence="3">The sequence shown here is derived from an EMBL/GenBank/DDBJ whole genome shotgun (WGS) entry which is preliminary data.</text>
</comment>
<evidence type="ECO:0000256" key="1">
    <source>
        <dbReference type="ARBA" id="ARBA00022729"/>
    </source>
</evidence>
<dbReference type="EMBL" id="JBANDC010000019">
    <property type="protein sequence ID" value="MEM4990041.1"/>
    <property type="molecule type" value="Genomic_DNA"/>
</dbReference>
<dbReference type="Pfam" id="PF04972">
    <property type="entry name" value="BON"/>
    <property type="match status" value="3"/>
</dbReference>
<dbReference type="RefSeq" id="WP_342831181.1">
    <property type="nucleotide sequence ID" value="NZ_JBANDC010000019.1"/>
</dbReference>
<dbReference type="InterPro" id="IPR014004">
    <property type="entry name" value="Transpt-assoc_nodulatn_dom_bac"/>
</dbReference>
<feature type="domain" description="BON" evidence="2">
    <location>
        <begin position="78"/>
        <end position="146"/>
    </location>
</feature>
<dbReference type="SMART" id="SM00749">
    <property type="entry name" value="BON"/>
    <property type="match status" value="2"/>
</dbReference>
<evidence type="ECO:0000259" key="2">
    <source>
        <dbReference type="PROSITE" id="PS50914"/>
    </source>
</evidence>
<proteinExistence type="predicted"/>
<accession>A0ABU9Q1A2</accession>
<dbReference type="Proteomes" id="UP001495910">
    <property type="component" value="Unassembled WGS sequence"/>
</dbReference>
<feature type="domain" description="BON" evidence="2">
    <location>
        <begin position="3"/>
        <end position="71"/>
    </location>
</feature>
<dbReference type="Gene3D" id="3.30.1340.30">
    <property type="match status" value="3"/>
</dbReference>
<gene>
    <name evidence="3" type="ORF">V8G57_21815</name>
</gene>
<organism evidence="3 4">
    <name type="scientific">Collimonas rhizosphaerae</name>
    <dbReference type="NCBI Taxonomy" id="3126357"/>
    <lineage>
        <taxon>Bacteria</taxon>
        <taxon>Pseudomonadati</taxon>
        <taxon>Pseudomonadota</taxon>
        <taxon>Betaproteobacteria</taxon>
        <taxon>Burkholderiales</taxon>
        <taxon>Oxalobacteraceae</taxon>
        <taxon>Collimonas</taxon>
    </lineage>
</organism>